<keyword evidence="3 6" id="KW-0645">Protease</keyword>
<keyword evidence="5 6" id="KW-0224">Dipeptidase</keyword>
<evidence type="ECO:0000256" key="3">
    <source>
        <dbReference type="ARBA" id="ARBA00022670"/>
    </source>
</evidence>
<comment type="caution">
    <text evidence="7">The sequence shown here is derived from an EMBL/GenBank/DDBJ whole genome shotgun (WGS) entry which is preliminary data.</text>
</comment>
<dbReference type="InterPro" id="IPR005322">
    <property type="entry name" value="Peptidase_C69"/>
</dbReference>
<dbReference type="PANTHER" id="PTHR12994:SF17">
    <property type="entry name" value="LD30995P"/>
    <property type="match status" value="1"/>
</dbReference>
<dbReference type="PANTHER" id="PTHR12994">
    <property type="entry name" value="SECERNIN"/>
    <property type="match status" value="1"/>
</dbReference>
<evidence type="ECO:0000256" key="5">
    <source>
        <dbReference type="ARBA" id="ARBA00022997"/>
    </source>
</evidence>
<dbReference type="EMBL" id="JAUDEO010000006">
    <property type="protein sequence ID" value="MDM8333293.1"/>
    <property type="molecule type" value="Genomic_DNA"/>
</dbReference>
<dbReference type="Proteomes" id="UP001529423">
    <property type="component" value="Unassembled WGS sequence"/>
</dbReference>
<evidence type="ECO:0000256" key="2">
    <source>
        <dbReference type="ARBA" id="ARBA00007225"/>
    </source>
</evidence>
<dbReference type="NCBIfam" id="NF033678">
    <property type="entry name" value="C69_fam_dipept"/>
    <property type="match status" value="1"/>
</dbReference>
<dbReference type="GO" id="GO:0016805">
    <property type="term" value="F:dipeptidase activity"/>
    <property type="evidence" value="ECO:0007669"/>
    <property type="project" value="UniProtKB-KW"/>
</dbReference>
<dbReference type="RefSeq" id="WP_289559006.1">
    <property type="nucleotide sequence ID" value="NZ_JAUDEO010000006.1"/>
</dbReference>
<protein>
    <recommendedName>
        <fullName evidence="6">Dipeptidase</fullName>
        <ecNumber evidence="6">3.4.-.-</ecNumber>
    </recommendedName>
</protein>
<evidence type="ECO:0000313" key="8">
    <source>
        <dbReference type="Proteomes" id="UP001529423"/>
    </source>
</evidence>
<comment type="catalytic activity">
    <reaction evidence="1">
        <text>an L-aminoacyl-L-amino acid + H2O = 2 an L-alpha-amino acid</text>
        <dbReference type="Rhea" id="RHEA:48940"/>
        <dbReference type="ChEBI" id="CHEBI:15377"/>
        <dbReference type="ChEBI" id="CHEBI:59869"/>
        <dbReference type="ChEBI" id="CHEBI:77460"/>
        <dbReference type="EC" id="3.4.13.19"/>
    </reaction>
</comment>
<gene>
    <name evidence="7" type="ORF">QUW46_01660</name>
</gene>
<keyword evidence="8" id="KW-1185">Reference proteome</keyword>
<evidence type="ECO:0000256" key="6">
    <source>
        <dbReference type="RuleBase" id="RU364089"/>
    </source>
</evidence>
<organism evidence="7 8">
    <name type="scientific">Limosilactobacillus panis</name>
    <dbReference type="NCBI Taxonomy" id="47493"/>
    <lineage>
        <taxon>Bacteria</taxon>
        <taxon>Bacillati</taxon>
        <taxon>Bacillota</taxon>
        <taxon>Bacilli</taxon>
        <taxon>Lactobacillales</taxon>
        <taxon>Lactobacillaceae</taxon>
        <taxon>Limosilactobacillus</taxon>
    </lineage>
</organism>
<evidence type="ECO:0000256" key="4">
    <source>
        <dbReference type="ARBA" id="ARBA00022801"/>
    </source>
</evidence>
<dbReference type="InterPro" id="IPR047804">
    <property type="entry name" value="C69_dipept_A-like"/>
</dbReference>
<evidence type="ECO:0000313" key="7">
    <source>
        <dbReference type="EMBL" id="MDM8333293.1"/>
    </source>
</evidence>
<dbReference type="Pfam" id="PF03577">
    <property type="entry name" value="Peptidase_C69"/>
    <property type="match status" value="1"/>
</dbReference>
<reference evidence="7 8" key="3">
    <citation type="submission" date="2023-06" db="EMBL/GenBank/DDBJ databases">
        <authorList>
            <person name="Zeman M."/>
            <person name="Kubasova T."/>
            <person name="Jahodarova E."/>
            <person name="Nykrynova M."/>
            <person name="Rychlik I."/>
        </authorList>
    </citation>
    <scope>NUCLEOTIDE SEQUENCE [LARGE SCALE GENOMIC DNA]</scope>
    <source>
        <strain evidence="7 8">105_WCHN</strain>
    </source>
</reference>
<accession>A0ABT7VKP8</accession>
<proteinExistence type="inferred from homology"/>
<name>A0ABT7VKP8_9LACO</name>
<reference evidence="8" key="2">
    <citation type="submission" date="2023-06" db="EMBL/GenBank/DDBJ databases">
        <title>Identification and characterization of horizontal gene transfer across gut microbiota members of farm animals based on homology search.</title>
        <authorList>
            <person name="Zeman M."/>
            <person name="Kubasova T."/>
            <person name="Jahodarova E."/>
            <person name="Nykrynova M."/>
            <person name="Rychlik I."/>
        </authorList>
    </citation>
    <scope>NUCLEOTIDE SEQUENCE [LARGE SCALE GENOMIC DNA]</scope>
    <source>
        <strain evidence="8">105_WCHN</strain>
    </source>
</reference>
<dbReference type="EC" id="3.4.-.-" evidence="6"/>
<reference evidence="7 8" key="1">
    <citation type="submission" date="2023-06" db="EMBL/GenBank/DDBJ databases">
        <title>Identification and characterization of horizontal gene transfer across gut microbiota members of farm animals based on homology search.</title>
        <authorList>
            <person name="Schwarzerova J."/>
            <person name="Nykrynova M."/>
            <person name="Jureckova K."/>
            <person name="Cejkova D."/>
            <person name="Rychlik I."/>
        </authorList>
    </citation>
    <scope>NUCLEOTIDE SEQUENCE [LARGE SCALE GENOMIC DNA]</scope>
    <source>
        <strain evidence="7 8">105_WCHN</strain>
    </source>
</reference>
<evidence type="ECO:0000256" key="1">
    <source>
        <dbReference type="ARBA" id="ARBA00001670"/>
    </source>
</evidence>
<comment type="similarity">
    <text evidence="2 6">Belongs to the peptidase C69 family.</text>
</comment>
<sequence>MSEHTCTMLLAGRQATIDGSTIVCREEDYGNEFDPQRFVLVHPADQPDHYESKGSRFKTDLPKARYAYTATPDADDSAGIFAAGGINTANVAMSATETITSNARIRAVDPYNVVDGIGEEDFLTLVLPYISSAREGVKRLGRLLAKYGTYEANAVAFGDHEEVWYMETIGGHHWAAVRVPDDAYVIAPNRFNIADFDFNSPTTMCSPDLKQLIDDYHLNPGRTGYNFRLIFGSASNQDQVYNNPRAWYVQSRLGGGRSGSRPTDYDLPFACVPTNKLTVEVVKQVMSSHYQDTTFDPYQQKTGQRAPFRSIALNRNLELHVLQIRNGVAKAIAGVHWLAFGPNTFNALVPFYANVTDTPAAYRDTSNQYTPTNMYWLVHTVTALGDRYYRQSQPLAEQCSEDIMAITRHCQLVTDRQGQVTPADLTAANDQMATVAVNRLTKLLGQLVGMTFKKEKLQY</sequence>
<keyword evidence="4 6" id="KW-0378">Hydrolase</keyword>